<gene>
    <name evidence="1" type="ORF">Gohar_027317</name>
</gene>
<keyword evidence="2" id="KW-1185">Reference proteome</keyword>
<comment type="caution">
    <text evidence="1">The sequence shown here is derived from an EMBL/GenBank/DDBJ whole genome shotgun (WGS) entry which is preliminary data.</text>
</comment>
<evidence type="ECO:0000313" key="2">
    <source>
        <dbReference type="Proteomes" id="UP000593560"/>
    </source>
</evidence>
<dbReference type="Proteomes" id="UP000593560">
    <property type="component" value="Unassembled WGS sequence"/>
</dbReference>
<name>A0A7J9HUC3_9ROSI</name>
<dbReference type="EMBL" id="JABFAD010000011">
    <property type="protein sequence ID" value="MBA0813471.1"/>
    <property type="molecule type" value="Genomic_DNA"/>
</dbReference>
<dbReference type="AlphaFoldDB" id="A0A7J9HUC3"/>
<protein>
    <submittedName>
        <fullName evidence="1">Uncharacterized protein</fullName>
    </submittedName>
</protein>
<proteinExistence type="predicted"/>
<evidence type="ECO:0000313" key="1">
    <source>
        <dbReference type="EMBL" id="MBA0813471.1"/>
    </source>
</evidence>
<feature type="non-terminal residue" evidence="1">
    <location>
        <position position="119"/>
    </location>
</feature>
<sequence length="119" mass="13886">MGKMEEDLANLNIFLRKKKLHPKGKCGALYFDEEYACRSMTSIGRSYYFRYWGKEIHNLPIRLMSKGMARQFGNFIGTFMEHHTALISRETGRFMRIRVKEALSRGLLLFDAGNIWNTG</sequence>
<organism evidence="1 2">
    <name type="scientific">Gossypium harknessii</name>
    <dbReference type="NCBI Taxonomy" id="34285"/>
    <lineage>
        <taxon>Eukaryota</taxon>
        <taxon>Viridiplantae</taxon>
        <taxon>Streptophyta</taxon>
        <taxon>Embryophyta</taxon>
        <taxon>Tracheophyta</taxon>
        <taxon>Spermatophyta</taxon>
        <taxon>Magnoliopsida</taxon>
        <taxon>eudicotyledons</taxon>
        <taxon>Gunneridae</taxon>
        <taxon>Pentapetalae</taxon>
        <taxon>rosids</taxon>
        <taxon>malvids</taxon>
        <taxon>Malvales</taxon>
        <taxon>Malvaceae</taxon>
        <taxon>Malvoideae</taxon>
        <taxon>Gossypium</taxon>
    </lineage>
</organism>
<accession>A0A7J9HUC3</accession>
<reference evidence="1 2" key="1">
    <citation type="journal article" date="2019" name="Genome Biol. Evol.">
        <title>Insights into the evolution of the New World diploid cottons (Gossypium, subgenus Houzingenia) based on genome sequencing.</title>
        <authorList>
            <person name="Grover C.E."/>
            <person name="Arick M.A. 2nd"/>
            <person name="Thrash A."/>
            <person name="Conover J.L."/>
            <person name="Sanders W.S."/>
            <person name="Peterson D.G."/>
            <person name="Frelichowski J.E."/>
            <person name="Scheffler J.A."/>
            <person name="Scheffler B.E."/>
            <person name="Wendel J.F."/>
        </authorList>
    </citation>
    <scope>NUCLEOTIDE SEQUENCE [LARGE SCALE GENOMIC DNA]</scope>
    <source>
        <strain evidence="1">0</strain>
        <tissue evidence="1">Leaf</tissue>
    </source>
</reference>